<evidence type="ECO:0000259" key="1">
    <source>
        <dbReference type="PROSITE" id="PS50206"/>
    </source>
</evidence>
<dbReference type="Gene3D" id="3.40.250.10">
    <property type="entry name" value="Rhodanese-like domain"/>
    <property type="match status" value="1"/>
</dbReference>
<accession>A0A1M6PG17</accession>
<dbReference type="EMBL" id="FQZB01000013">
    <property type="protein sequence ID" value="SHK06888.1"/>
    <property type="molecule type" value="Genomic_DNA"/>
</dbReference>
<dbReference type="PANTHER" id="PTHR43031">
    <property type="entry name" value="FAD-DEPENDENT OXIDOREDUCTASE"/>
    <property type="match status" value="1"/>
</dbReference>
<dbReference type="PANTHER" id="PTHR43031:SF16">
    <property type="entry name" value="OXIDOREDUCTASE"/>
    <property type="match status" value="1"/>
</dbReference>
<keyword evidence="3" id="KW-1185">Reference proteome</keyword>
<dbReference type="CDD" id="cd00158">
    <property type="entry name" value="RHOD"/>
    <property type="match status" value="1"/>
</dbReference>
<dbReference type="SUPFAM" id="SSF52821">
    <property type="entry name" value="Rhodanese/Cell cycle control phosphatase"/>
    <property type="match status" value="1"/>
</dbReference>
<dbReference type="OrthoDB" id="9800872at2"/>
<dbReference type="STRING" id="1121302.SAMN02745163_03144"/>
<dbReference type="SMART" id="SM00450">
    <property type="entry name" value="RHOD"/>
    <property type="match status" value="1"/>
</dbReference>
<organism evidence="2 3">
    <name type="scientific">Clostridium cavendishii DSM 21758</name>
    <dbReference type="NCBI Taxonomy" id="1121302"/>
    <lineage>
        <taxon>Bacteria</taxon>
        <taxon>Bacillati</taxon>
        <taxon>Bacillota</taxon>
        <taxon>Clostridia</taxon>
        <taxon>Eubacteriales</taxon>
        <taxon>Clostridiaceae</taxon>
        <taxon>Clostridium</taxon>
    </lineage>
</organism>
<proteinExistence type="predicted"/>
<dbReference type="InterPro" id="IPR036873">
    <property type="entry name" value="Rhodanese-like_dom_sf"/>
</dbReference>
<dbReference type="InterPro" id="IPR001763">
    <property type="entry name" value="Rhodanese-like_dom"/>
</dbReference>
<feature type="domain" description="Rhodanese" evidence="1">
    <location>
        <begin position="15"/>
        <end position="102"/>
    </location>
</feature>
<reference evidence="2 3" key="1">
    <citation type="submission" date="2016-11" db="EMBL/GenBank/DDBJ databases">
        <authorList>
            <person name="Jaros S."/>
            <person name="Januszkiewicz K."/>
            <person name="Wedrychowicz H."/>
        </authorList>
    </citation>
    <scope>NUCLEOTIDE SEQUENCE [LARGE SCALE GENOMIC DNA]</scope>
    <source>
        <strain evidence="2 3">DSM 21758</strain>
    </source>
</reference>
<dbReference type="InterPro" id="IPR050229">
    <property type="entry name" value="GlpE_sulfurtransferase"/>
</dbReference>
<evidence type="ECO:0000313" key="3">
    <source>
        <dbReference type="Proteomes" id="UP000184310"/>
    </source>
</evidence>
<gene>
    <name evidence="2" type="ORF">SAMN02745163_03144</name>
</gene>
<dbReference type="RefSeq" id="WP_072989870.1">
    <property type="nucleotide sequence ID" value="NZ_FQZB01000013.1"/>
</dbReference>
<dbReference type="PROSITE" id="PS50206">
    <property type="entry name" value="RHODANESE_3"/>
    <property type="match status" value="1"/>
</dbReference>
<sequence length="102" mass="11661">MKNLTIKEAYNFIHENPNALILDVRTIEEYSDGHLPKSTNIPLAILPLKIDEIAQYENTPVLVYCQRGGRSYQASIILEDNGFTDLYNMANGFAAWTYEFET</sequence>
<dbReference type="AlphaFoldDB" id="A0A1M6PG17"/>
<dbReference type="Proteomes" id="UP000184310">
    <property type="component" value="Unassembled WGS sequence"/>
</dbReference>
<protein>
    <submittedName>
        <fullName evidence="2">Rhodanese-related sulfurtransferase</fullName>
    </submittedName>
</protein>
<dbReference type="GO" id="GO:0016740">
    <property type="term" value="F:transferase activity"/>
    <property type="evidence" value="ECO:0007669"/>
    <property type="project" value="UniProtKB-KW"/>
</dbReference>
<evidence type="ECO:0000313" key="2">
    <source>
        <dbReference type="EMBL" id="SHK06888.1"/>
    </source>
</evidence>
<name>A0A1M6PG17_9CLOT</name>
<keyword evidence="2" id="KW-0808">Transferase</keyword>
<dbReference type="Pfam" id="PF00581">
    <property type="entry name" value="Rhodanese"/>
    <property type="match status" value="1"/>
</dbReference>